<gene>
    <name evidence="13" type="ORF">METZ01_LOCUS265055</name>
</gene>
<comment type="subcellular location">
    <subcellularLocation>
        <location evidence="1">Cell membrane</location>
        <topology evidence="1">Multi-pass membrane protein</topology>
    </subcellularLocation>
</comment>
<dbReference type="PIRSF" id="PIRSF003097">
    <property type="entry name" value="FtsX"/>
    <property type="match status" value="1"/>
</dbReference>
<evidence type="ECO:0000256" key="3">
    <source>
        <dbReference type="ARBA" id="ARBA00021907"/>
    </source>
</evidence>
<evidence type="ECO:0000313" key="13">
    <source>
        <dbReference type="EMBL" id="SVC12201.1"/>
    </source>
</evidence>
<feature type="transmembrane region" description="Helical" evidence="10">
    <location>
        <begin position="247"/>
        <end position="273"/>
    </location>
</feature>
<evidence type="ECO:0000256" key="7">
    <source>
        <dbReference type="ARBA" id="ARBA00022989"/>
    </source>
</evidence>
<accession>A0A382JNK9</accession>
<dbReference type="EMBL" id="UINC01074725">
    <property type="protein sequence ID" value="SVC12201.1"/>
    <property type="molecule type" value="Genomic_DNA"/>
</dbReference>
<evidence type="ECO:0000256" key="4">
    <source>
        <dbReference type="ARBA" id="ARBA00022475"/>
    </source>
</evidence>
<organism evidence="13">
    <name type="scientific">marine metagenome</name>
    <dbReference type="NCBI Taxonomy" id="408172"/>
    <lineage>
        <taxon>unclassified sequences</taxon>
        <taxon>metagenomes</taxon>
        <taxon>ecological metagenomes</taxon>
    </lineage>
</organism>
<name>A0A382JNK9_9ZZZZ</name>
<evidence type="ECO:0000259" key="12">
    <source>
        <dbReference type="Pfam" id="PF18075"/>
    </source>
</evidence>
<keyword evidence="4" id="KW-1003">Cell membrane</keyword>
<dbReference type="Pfam" id="PF02687">
    <property type="entry name" value="FtsX"/>
    <property type="match status" value="1"/>
</dbReference>
<feature type="transmembrane region" description="Helical" evidence="10">
    <location>
        <begin position="173"/>
        <end position="196"/>
    </location>
</feature>
<keyword evidence="5" id="KW-0132">Cell division</keyword>
<dbReference type="GO" id="GO:0051301">
    <property type="term" value="P:cell division"/>
    <property type="evidence" value="ECO:0007669"/>
    <property type="project" value="UniProtKB-KW"/>
</dbReference>
<feature type="transmembrane region" description="Helical" evidence="10">
    <location>
        <begin position="217"/>
        <end position="241"/>
    </location>
</feature>
<dbReference type="InterPro" id="IPR004513">
    <property type="entry name" value="FtsX"/>
</dbReference>
<keyword evidence="6 10" id="KW-0812">Transmembrane</keyword>
<evidence type="ECO:0000256" key="9">
    <source>
        <dbReference type="ARBA" id="ARBA00023306"/>
    </source>
</evidence>
<dbReference type="InterPro" id="IPR040690">
    <property type="entry name" value="FtsX_ECD"/>
</dbReference>
<feature type="non-terminal residue" evidence="13">
    <location>
        <position position="1"/>
    </location>
</feature>
<keyword evidence="9" id="KW-0131">Cell cycle</keyword>
<feature type="domain" description="FtsX extracellular" evidence="12">
    <location>
        <begin position="54"/>
        <end position="150"/>
    </location>
</feature>
<keyword evidence="7 10" id="KW-1133">Transmembrane helix</keyword>
<keyword evidence="8 10" id="KW-0472">Membrane</keyword>
<dbReference type="PANTHER" id="PTHR47755:SF1">
    <property type="entry name" value="CELL DIVISION PROTEIN FTSX"/>
    <property type="match status" value="1"/>
</dbReference>
<comment type="similarity">
    <text evidence="2">Belongs to the ABC-4 integral membrane protein family. FtsX subfamily.</text>
</comment>
<evidence type="ECO:0000256" key="2">
    <source>
        <dbReference type="ARBA" id="ARBA00007379"/>
    </source>
</evidence>
<dbReference type="AlphaFoldDB" id="A0A382JNK9"/>
<proteinExistence type="inferred from homology"/>
<evidence type="ECO:0000259" key="11">
    <source>
        <dbReference type="Pfam" id="PF02687"/>
    </source>
</evidence>
<evidence type="ECO:0000256" key="6">
    <source>
        <dbReference type="ARBA" id="ARBA00022692"/>
    </source>
</evidence>
<dbReference type="GO" id="GO:0005886">
    <property type="term" value="C:plasma membrane"/>
    <property type="evidence" value="ECO:0007669"/>
    <property type="project" value="UniProtKB-SubCell"/>
</dbReference>
<reference evidence="13" key="1">
    <citation type="submission" date="2018-05" db="EMBL/GenBank/DDBJ databases">
        <authorList>
            <person name="Lanie J.A."/>
            <person name="Ng W.-L."/>
            <person name="Kazmierczak K.M."/>
            <person name="Andrzejewski T.M."/>
            <person name="Davidsen T.M."/>
            <person name="Wayne K.J."/>
            <person name="Tettelin H."/>
            <person name="Glass J.I."/>
            <person name="Rusch D."/>
            <person name="Podicherti R."/>
            <person name="Tsui H.-C.T."/>
            <person name="Winkler M.E."/>
        </authorList>
    </citation>
    <scope>NUCLEOTIDE SEQUENCE</scope>
</reference>
<evidence type="ECO:0000256" key="8">
    <source>
        <dbReference type="ARBA" id="ARBA00023136"/>
    </source>
</evidence>
<evidence type="ECO:0000256" key="1">
    <source>
        <dbReference type="ARBA" id="ARBA00004651"/>
    </source>
</evidence>
<protein>
    <recommendedName>
        <fullName evidence="3">Cell division protein FtsX</fullName>
    </recommendedName>
</protein>
<evidence type="ECO:0000256" key="5">
    <source>
        <dbReference type="ARBA" id="ARBA00022618"/>
    </source>
</evidence>
<dbReference type="PANTHER" id="PTHR47755">
    <property type="entry name" value="CELL DIVISION PROTEIN FTSX"/>
    <property type="match status" value="1"/>
</dbReference>
<evidence type="ECO:0000256" key="10">
    <source>
        <dbReference type="SAM" id="Phobius"/>
    </source>
</evidence>
<dbReference type="Pfam" id="PF18075">
    <property type="entry name" value="FtsX_ECD"/>
    <property type="match status" value="1"/>
</dbReference>
<dbReference type="InterPro" id="IPR003838">
    <property type="entry name" value="ABC3_permease_C"/>
</dbReference>
<feature type="transmembrane region" description="Helical" evidence="10">
    <location>
        <begin position="16"/>
        <end position="41"/>
    </location>
</feature>
<dbReference type="Gene3D" id="3.30.70.3040">
    <property type="match status" value="1"/>
</dbReference>
<sequence>VFYTLREAVRNLRRTALLAGLSASMIGLALFVLGLFSLAAYNLQLALATLEERVEVIAYLRDDSGSDEVAAMTSTLTKLPEVLAINFVTKDAALLKARRELSEFREILTDLEVNPLPASLEIQLQPGSRTPETVDRLAQQARAFRIVEEVQYGEEWVDKLFTLRRIGGVTTTVLGTAFALVAALIMGSAIRIAIFARREEIKVMQLVGARDEFIQGPFLIEGVITGALGGLLAVALTYVTFRSILQYLFVISWIPAEWTGIGILVGIAFGFIASSLSVRKHLREI</sequence>
<feature type="domain" description="ABC3 transporter permease C-terminal" evidence="11">
    <location>
        <begin position="173"/>
        <end position="280"/>
    </location>
</feature>